<dbReference type="InterPro" id="IPR000292">
    <property type="entry name" value="For/NO2_transpt"/>
</dbReference>
<evidence type="ECO:0000313" key="6">
    <source>
        <dbReference type="EMBL" id="VYU34646.1"/>
    </source>
</evidence>
<sequence length="252" mass="27622">MLKSDVDVIGIIAKNKANTCKNQPYKFVLRGIMAGFYLVVAIILSYTSGALMNNISIELGKITSAMTFSIALALICFLGGELFTGNNLVMGIGAYSKKTSYKDLLRVFVFTYIGNLIGNIAISYLFVKSGSNTSLLLEYMHPIIDGKLSLSPSEMLIKGILCNFIVCISVMASIKMKEEGAKMTVMFWCIFAFVIAGFEHSIANMGIFSIGYFLMGELPIYDVINSMFWVTIGNILGGTVLYALPLYKMAID</sequence>
<keyword evidence="2 5" id="KW-0812">Transmembrane</keyword>
<dbReference type="GO" id="GO:0005886">
    <property type="term" value="C:plasma membrane"/>
    <property type="evidence" value="ECO:0007669"/>
    <property type="project" value="TreeGrafter"/>
</dbReference>
<feature type="transmembrane region" description="Helical" evidence="5">
    <location>
        <begin position="155"/>
        <end position="174"/>
    </location>
</feature>
<feature type="transmembrane region" description="Helical" evidence="5">
    <location>
        <begin position="104"/>
        <end position="127"/>
    </location>
</feature>
<evidence type="ECO:0000256" key="4">
    <source>
        <dbReference type="ARBA" id="ARBA00023136"/>
    </source>
</evidence>
<dbReference type="InterPro" id="IPR023271">
    <property type="entry name" value="Aquaporin-like"/>
</dbReference>
<dbReference type="EMBL" id="CACRTO010000020">
    <property type="protein sequence ID" value="VYU34646.1"/>
    <property type="molecule type" value="Genomic_DNA"/>
</dbReference>
<dbReference type="RefSeq" id="WP_156626581.1">
    <property type="nucleotide sequence ID" value="NZ_CACRTO010000020.1"/>
</dbReference>
<feature type="transmembrane region" description="Helical" evidence="5">
    <location>
        <begin position="66"/>
        <end position="83"/>
    </location>
</feature>
<evidence type="ECO:0000256" key="5">
    <source>
        <dbReference type="SAM" id="Phobius"/>
    </source>
</evidence>
<evidence type="ECO:0000256" key="1">
    <source>
        <dbReference type="ARBA" id="ARBA00004141"/>
    </source>
</evidence>
<gene>
    <name evidence="6" type="primary">nirC_3</name>
    <name evidence="6" type="ORF">CTLFYP3_02130</name>
</gene>
<evidence type="ECO:0000256" key="3">
    <source>
        <dbReference type="ARBA" id="ARBA00022989"/>
    </source>
</evidence>
<dbReference type="Pfam" id="PF01226">
    <property type="entry name" value="Form_Nir_trans"/>
    <property type="match status" value="1"/>
</dbReference>
<reference evidence="6" key="1">
    <citation type="submission" date="2019-11" db="EMBL/GenBank/DDBJ databases">
        <authorList>
            <person name="Feng L."/>
        </authorList>
    </citation>
    <scope>NUCLEOTIDE SEQUENCE</scope>
    <source>
        <strain evidence="6">CTertiumLFYP3</strain>
    </source>
</reference>
<feature type="transmembrane region" description="Helical" evidence="5">
    <location>
        <begin position="227"/>
        <end position="247"/>
    </location>
</feature>
<feature type="transmembrane region" description="Helical" evidence="5">
    <location>
        <begin position="186"/>
        <end position="215"/>
    </location>
</feature>
<name>A0A6N3DYV7_9CLOT</name>
<keyword evidence="4 5" id="KW-0472">Membrane</keyword>
<dbReference type="AlphaFoldDB" id="A0A6N3DYV7"/>
<keyword evidence="3 5" id="KW-1133">Transmembrane helix</keyword>
<comment type="subcellular location">
    <subcellularLocation>
        <location evidence="1">Membrane</location>
        <topology evidence="1">Multi-pass membrane protein</topology>
    </subcellularLocation>
</comment>
<dbReference type="PANTHER" id="PTHR30520">
    <property type="entry name" value="FORMATE TRANSPORTER-RELATED"/>
    <property type="match status" value="1"/>
</dbReference>
<dbReference type="GO" id="GO:0015499">
    <property type="term" value="F:formate transmembrane transporter activity"/>
    <property type="evidence" value="ECO:0007669"/>
    <property type="project" value="TreeGrafter"/>
</dbReference>
<dbReference type="Gene3D" id="1.20.1080.10">
    <property type="entry name" value="Glycerol uptake facilitator protein"/>
    <property type="match status" value="1"/>
</dbReference>
<feature type="transmembrane region" description="Helical" evidence="5">
    <location>
        <begin position="27"/>
        <end position="46"/>
    </location>
</feature>
<proteinExistence type="predicted"/>
<accession>A0A6N3DYV7</accession>
<dbReference type="PANTHER" id="PTHR30520:SF8">
    <property type="entry name" value="NITRITE TRANSPORTER NIRC"/>
    <property type="match status" value="1"/>
</dbReference>
<evidence type="ECO:0000256" key="2">
    <source>
        <dbReference type="ARBA" id="ARBA00022692"/>
    </source>
</evidence>
<protein>
    <submittedName>
        <fullName evidence="6">Nitrite transporter NirC</fullName>
    </submittedName>
</protein>
<organism evidence="6">
    <name type="scientific">Clostridium tertium</name>
    <dbReference type="NCBI Taxonomy" id="1559"/>
    <lineage>
        <taxon>Bacteria</taxon>
        <taxon>Bacillati</taxon>
        <taxon>Bacillota</taxon>
        <taxon>Clostridia</taxon>
        <taxon>Eubacteriales</taxon>
        <taxon>Clostridiaceae</taxon>
        <taxon>Clostridium</taxon>
    </lineage>
</organism>